<keyword evidence="2" id="KW-1185">Reference proteome</keyword>
<comment type="caution">
    <text evidence="1">The sequence shown here is derived from an EMBL/GenBank/DDBJ whole genome shotgun (WGS) entry which is preliminary data.</text>
</comment>
<evidence type="ECO:0000313" key="1">
    <source>
        <dbReference type="EMBL" id="KAG5447947.1"/>
    </source>
</evidence>
<dbReference type="AlphaFoldDB" id="A0A419Q4S5"/>
<protein>
    <recommendedName>
        <fullName evidence="3">Gap-Pol polyprotein</fullName>
    </recommendedName>
</protein>
<evidence type="ECO:0008006" key="3">
    <source>
        <dbReference type="Google" id="ProtNLM"/>
    </source>
</evidence>
<accession>A0A419Q4S5</accession>
<dbReference type="EMBL" id="NIRI02000042">
    <property type="protein sequence ID" value="KAG5447947.1"/>
    <property type="molecule type" value="Genomic_DNA"/>
</dbReference>
<reference evidence="1 2" key="2">
    <citation type="journal article" date="2021" name="Genomics">
        <title>High-quality reference genome for Clonorchis sinensis.</title>
        <authorList>
            <person name="Young N.D."/>
            <person name="Stroehlein A.J."/>
            <person name="Kinkar L."/>
            <person name="Wang T."/>
            <person name="Sohn W.M."/>
            <person name="Chang B.C.H."/>
            <person name="Kaur P."/>
            <person name="Weisz D."/>
            <person name="Dudchenko O."/>
            <person name="Aiden E.L."/>
            <person name="Korhonen P.K."/>
            <person name="Gasser R.B."/>
        </authorList>
    </citation>
    <scope>NUCLEOTIDE SEQUENCE [LARGE SCALE GENOMIC DNA]</scope>
    <source>
        <strain evidence="1">Cs-k2</strain>
    </source>
</reference>
<name>A0A419Q4S5_CLOSI</name>
<sequence>MTKTTNAVVQDENKRKDSTPPPKVSMASLDLLNQSTTATVTKSISKDDELNKLTIRIDDSSTPRSPVHNKSVDTRWLEKEILEEEVAIEKNELEIRERKLASRRRVLLSYESPDANISISGDRERRFSSCEQMVENFVAKVNSRETECPETSKDWSRKRDAAGTRTAAHEINGMHVDHYATMQELNLPKIEIDNGFGAVLITAEVAEKLGVEGEATRVEVLSVNGPNIKEAMTVIFTIQSSLGGYVVDVDYAHSIGSLTVIKATAPDDLLLSNSHEFLANEALSLIETNVPEAHLVIKQLLGFPKHPRTRLPALEWAIFGPAPPAGTRESILLRYLRQESLLRYALLLLCAEMLMTTDMFPKKGQFLRQRNTCT</sequence>
<dbReference type="OrthoDB" id="10672469at2759"/>
<proteinExistence type="predicted"/>
<evidence type="ECO:0000313" key="2">
    <source>
        <dbReference type="Proteomes" id="UP000286415"/>
    </source>
</evidence>
<dbReference type="Proteomes" id="UP000286415">
    <property type="component" value="Unassembled WGS sequence"/>
</dbReference>
<organism evidence="1 2">
    <name type="scientific">Clonorchis sinensis</name>
    <name type="common">Chinese liver fluke</name>
    <dbReference type="NCBI Taxonomy" id="79923"/>
    <lineage>
        <taxon>Eukaryota</taxon>
        <taxon>Metazoa</taxon>
        <taxon>Spiralia</taxon>
        <taxon>Lophotrochozoa</taxon>
        <taxon>Platyhelminthes</taxon>
        <taxon>Trematoda</taxon>
        <taxon>Digenea</taxon>
        <taxon>Opisthorchiida</taxon>
        <taxon>Opisthorchiata</taxon>
        <taxon>Opisthorchiidae</taxon>
        <taxon>Clonorchis</taxon>
    </lineage>
</organism>
<gene>
    <name evidence="1" type="ORF">CSKR_100938</name>
</gene>
<reference evidence="1 2" key="1">
    <citation type="journal article" date="2018" name="Biotechnol. Adv.">
        <title>Improved genomic resources and new bioinformatic workflow for the carcinogenic parasite Clonorchis sinensis: Biotechnological implications.</title>
        <authorList>
            <person name="Wang D."/>
            <person name="Korhonen P.K."/>
            <person name="Gasser R.B."/>
            <person name="Young N.D."/>
        </authorList>
    </citation>
    <scope>NUCLEOTIDE SEQUENCE [LARGE SCALE GENOMIC DNA]</scope>
    <source>
        <strain evidence="1">Cs-k2</strain>
    </source>
</reference>
<dbReference type="InParanoid" id="A0A419Q4S5"/>